<dbReference type="PANTHER" id="PTHR43827:SF3">
    <property type="entry name" value="NADP-DEPENDENT OXIDOREDUCTASE DOMAIN-CONTAINING PROTEIN"/>
    <property type="match status" value="1"/>
</dbReference>
<dbReference type="InterPro" id="IPR018170">
    <property type="entry name" value="Aldo/ket_reductase_CS"/>
</dbReference>
<evidence type="ECO:0000256" key="3">
    <source>
        <dbReference type="ARBA" id="ARBA00023002"/>
    </source>
</evidence>
<organism evidence="5 6">
    <name type="scientific">Stakelama saccharophila</name>
    <dbReference type="NCBI Taxonomy" id="3075605"/>
    <lineage>
        <taxon>Bacteria</taxon>
        <taxon>Pseudomonadati</taxon>
        <taxon>Pseudomonadota</taxon>
        <taxon>Alphaproteobacteria</taxon>
        <taxon>Sphingomonadales</taxon>
        <taxon>Sphingomonadaceae</taxon>
        <taxon>Stakelama</taxon>
    </lineage>
</organism>
<dbReference type="PIRSF" id="PIRSF000097">
    <property type="entry name" value="AKR"/>
    <property type="match status" value="1"/>
</dbReference>
<dbReference type="Gene3D" id="3.20.20.100">
    <property type="entry name" value="NADP-dependent oxidoreductase domain"/>
    <property type="match status" value="1"/>
</dbReference>
<evidence type="ECO:0000313" key="6">
    <source>
        <dbReference type="Proteomes" id="UP001302249"/>
    </source>
</evidence>
<evidence type="ECO:0000256" key="2">
    <source>
        <dbReference type="ARBA" id="ARBA00022857"/>
    </source>
</evidence>
<dbReference type="SUPFAM" id="SSF51430">
    <property type="entry name" value="NAD(P)-linked oxidoreductase"/>
    <property type="match status" value="1"/>
</dbReference>
<dbReference type="PANTHER" id="PTHR43827">
    <property type="entry name" value="2,5-DIKETO-D-GLUCONIC ACID REDUCTASE"/>
    <property type="match status" value="1"/>
</dbReference>
<dbReference type="Pfam" id="PF00248">
    <property type="entry name" value="Aldo_ket_red"/>
    <property type="match status" value="1"/>
</dbReference>
<evidence type="ECO:0000256" key="1">
    <source>
        <dbReference type="ARBA" id="ARBA00007905"/>
    </source>
</evidence>
<dbReference type="InterPro" id="IPR023210">
    <property type="entry name" value="NADP_OxRdtase_dom"/>
</dbReference>
<keyword evidence="6" id="KW-1185">Reference proteome</keyword>
<feature type="domain" description="NADP-dependent oxidoreductase" evidence="4">
    <location>
        <begin position="18"/>
        <end position="257"/>
    </location>
</feature>
<dbReference type="RefSeq" id="WP_313915918.1">
    <property type="nucleotide sequence ID" value="NZ_CP135076.1"/>
</dbReference>
<dbReference type="EMBL" id="CP135076">
    <property type="protein sequence ID" value="WNO53951.1"/>
    <property type="molecule type" value="Genomic_DNA"/>
</dbReference>
<name>A0ABZ0BB92_9SPHN</name>
<evidence type="ECO:0000313" key="5">
    <source>
        <dbReference type="EMBL" id="WNO53951.1"/>
    </source>
</evidence>
<dbReference type="Proteomes" id="UP001302249">
    <property type="component" value="Chromosome"/>
</dbReference>
<proteinExistence type="inferred from homology"/>
<comment type="similarity">
    <text evidence="1">Belongs to the aldo/keto reductase family.</text>
</comment>
<accession>A0ABZ0BB92</accession>
<gene>
    <name evidence="5" type="ORF">RPR59_01435</name>
</gene>
<keyword evidence="3" id="KW-0560">Oxidoreductase</keyword>
<keyword evidence="2" id="KW-0521">NADP</keyword>
<reference evidence="5 6" key="1">
    <citation type="submission" date="2023-09" db="EMBL/GenBank/DDBJ databases">
        <authorList>
            <person name="Rey-Velasco X."/>
        </authorList>
    </citation>
    <scope>NUCLEOTIDE SEQUENCE [LARGE SCALE GENOMIC DNA]</scope>
    <source>
        <strain evidence="5 6">W311</strain>
    </source>
</reference>
<dbReference type="PRINTS" id="PR00069">
    <property type="entry name" value="ALDKETRDTASE"/>
</dbReference>
<dbReference type="InterPro" id="IPR020471">
    <property type="entry name" value="AKR"/>
</dbReference>
<dbReference type="PROSITE" id="PS00062">
    <property type="entry name" value="ALDOKETO_REDUCTASE_2"/>
    <property type="match status" value="1"/>
</dbReference>
<dbReference type="InterPro" id="IPR036812">
    <property type="entry name" value="NAD(P)_OxRdtase_dom_sf"/>
</dbReference>
<evidence type="ECO:0000259" key="4">
    <source>
        <dbReference type="Pfam" id="PF00248"/>
    </source>
</evidence>
<sequence>MTDTPMLQMNDGRHIPALGLGTYKIPDSQADAVVRRGIDLGYRLVDTAAMYDNERGVGSGVADDDTVFLTTKLWNPQQGHDAAMQAFEESLALLGRDDVDLYLIHWPCPAQDRYVETWKALIGLRKSGRAKSIGVSNFLPEHIERIAAETGELPAVNQIELHPGFQQRQARAFHDRHGIVTQSWSPLGQGAALKDRRIAQIAEKHDRSAAQVVLRWHLQSGLSVIPKAGAPDHLADNLGALGWTLDDEDMAAIDRMDDPDGRIGPHPNRM</sequence>
<protein>
    <submittedName>
        <fullName evidence="5">Aldo/keto reductase</fullName>
    </submittedName>
</protein>
<dbReference type="PROSITE" id="PS00798">
    <property type="entry name" value="ALDOKETO_REDUCTASE_1"/>
    <property type="match status" value="1"/>
</dbReference>